<sequence length="68" mass="7325">MVMTKPGSDLGEKIAAPPCYAGEPVVEERTFFPPLGRSITINAADFGSFTKNNEECDDGSPRILYESG</sequence>
<dbReference type="EMBL" id="QGKY02001250">
    <property type="protein sequence ID" value="KAF2560910.1"/>
    <property type="molecule type" value="Genomic_DNA"/>
</dbReference>
<name>A0A8S9HU13_BRACR</name>
<comment type="caution">
    <text evidence="1">The sequence shown here is derived from an EMBL/GenBank/DDBJ whole genome shotgun (WGS) entry which is preliminary data.</text>
</comment>
<accession>A0A8S9HU13</accession>
<evidence type="ECO:0000313" key="1">
    <source>
        <dbReference type="EMBL" id="KAF2560910.1"/>
    </source>
</evidence>
<gene>
    <name evidence="1" type="ORF">F2Q70_00015842</name>
</gene>
<organism evidence="1">
    <name type="scientific">Brassica cretica</name>
    <name type="common">Mustard</name>
    <dbReference type="NCBI Taxonomy" id="69181"/>
    <lineage>
        <taxon>Eukaryota</taxon>
        <taxon>Viridiplantae</taxon>
        <taxon>Streptophyta</taxon>
        <taxon>Embryophyta</taxon>
        <taxon>Tracheophyta</taxon>
        <taxon>Spermatophyta</taxon>
        <taxon>Magnoliopsida</taxon>
        <taxon>eudicotyledons</taxon>
        <taxon>Gunneridae</taxon>
        <taxon>Pentapetalae</taxon>
        <taxon>rosids</taxon>
        <taxon>malvids</taxon>
        <taxon>Brassicales</taxon>
        <taxon>Brassicaceae</taxon>
        <taxon>Brassiceae</taxon>
        <taxon>Brassica</taxon>
    </lineage>
</organism>
<protein>
    <submittedName>
        <fullName evidence="1">Uncharacterized protein</fullName>
    </submittedName>
</protein>
<reference evidence="1" key="1">
    <citation type="submission" date="2019-12" db="EMBL/GenBank/DDBJ databases">
        <title>Genome sequencing and annotation of Brassica cretica.</title>
        <authorList>
            <person name="Studholme D.J."/>
            <person name="Sarris P.F."/>
        </authorList>
    </citation>
    <scope>NUCLEOTIDE SEQUENCE</scope>
    <source>
        <strain evidence="1">PFS-102/07</strain>
        <tissue evidence="1">Leaf</tissue>
    </source>
</reference>
<proteinExistence type="predicted"/>
<dbReference type="AlphaFoldDB" id="A0A8S9HU13"/>